<dbReference type="PANTHER" id="PTHR21421">
    <property type="entry name" value="GUSTATORY RECEPTOR"/>
    <property type="match status" value="1"/>
</dbReference>
<feature type="transmembrane region" description="Helical" evidence="8">
    <location>
        <begin position="52"/>
        <end position="74"/>
    </location>
</feature>
<evidence type="ECO:0000256" key="2">
    <source>
        <dbReference type="ARBA" id="ARBA00005327"/>
    </source>
</evidence>
<feature type="transmembrane region" description="Helical" evidence="8">
    <location>
        <begin position="94"/>
        <end position="115"/>
    </location>
</feature>
<dbReference type="InterPro" id="IPR009318">
    <property type="entry name" value="Gustatory_rcpt"/>
</dbReference>
<feature type="transmembrane region" description="Helical" evidence="8">
    <location>
        <begin position="181"/>
        <end position="202"/>
    </location>
</feature>
<reference evidence="9" key="1">
    <citation type="submission" date="2021-05" db="EMBL/GenBank/DDBJ databases">
        <authorList>
            <person name="Alioto T."/>
            <person name="Alioto T."/>
            <person name="Gomez Garrido J."/>
        </authorList>
    </citation>
    <scope>NUCLEOTIDE SEQUENCE</scope>
</reference>
<organism evidence="9">
    <name type="scientific">Cacopsylla melanoneura</name>
    <dbReference type="NCBI Taxonomy" id="428564"/>
    <lineage>
        <taxon>Eukaryota</taxon>
        <taxon>Metazoa</taxon>
        <taxon>Ecdysozoa</taxon>
        <taxon>Arthropoda</taxon>
        <taxon>Hexapoda</taxon>
        <taxon>Insecta</taxon>
        <taxon>Pterygota</taxon>
        <taxon>Neoptera</taxon>
        <taxon>Paraneoptera</taxon>
        <taxon>Hemiptera</taxon>
        <taxon>Sternorrhyncha</taxon>
        <taxon>Psylloidea</taxon>
        <taxon>Psyllidae</taxon>
        <taxon>Psyllinae</taxon>
        <taxon>Cacopsylla</taxon>
    </lineage>
</organism>
<protein>
    <submittedName>
        <fullName evidence="9">Gustatory receptor for sugar taste 64f</fullName>
    </submittedName>
</protein>
<keyword evidence="7 9" id="KW-0675">Receptor</keyword>
<keyword evidence="6 8" id="KW-0472">Membrane</keyword>
<dbReference type="PANTHER" id="PTHR21421:SF29">
    <property type="entry name" value="GUSTATORY RECEPTOR 5A FOR TREHALOSE-RELATED"/>
    <property type="match status" value="1"/>
</dbReference>
<evidence type="ECO:0000256" key="4">
    <source>
        <dbReference type="ARBA" id="ARBA00022692"/>
    </source>
</evidence>
<dbReference type="Pfam" id="PF06151">
    <property type="entry name" value="Trehalose_recp"/>
    <property type="match status" value="1"/>
</dbReference>
<feature type="transmembrane region" description="Helical" evidence="8">
    <location>
        <begin position="214"/>
        <end position="236"/>
    </location>
</feature>
<proteinExistence type="inferred from homology"/>
<dbReference type="GO" id="GO:0008527">
    <property type="term" value="F:taste receptor activity"/>
    <property type="evidence" value="ECO:0007669"/>
    <property type="project" value="InterPro"/>
</dbReference>
<name>A0A8D8QIU6_9HEMI</name>
<comment type="subcellular location">
    <subcellularLocation>
        <location evidence="1">Cell membrane</location>
        <topology evidence="1">Multi-pass membrane protein</topology>
    </subcellularLocation>
</comment>
<feature type="transmembrane region" description="Helical" evidence="8">
    <location>
        <begin position="122"/>
        <end position="141"/>
    </location>
</feature>
<evidence type="ECO:0000256" key="3">
    <source>
        <dbReference type="ARBA" id="ARBA00022475"/>
    </source>
</evidence>
<keyword evidence="3" id="KW-1003">Cell membrane</keyword>
<keyword evidence="5 8" id="KW-1133">Transmembrane helix</keyword>
<evidence type="ECO:0000313" key="9">
    <source>
        <dbReference type="EMBL" id="CAG6632067.1"/>
    </source>
</evidence>
<evidence type="ECO:0000256" key="5">
    <source>
        <dbReference type="ARBA" id="ARBA00022989"/>
    </source>
</evidence>
<evidence type="ECO:0000256" key="7">
    <source>
        <dbReference type="ARBA" id="ARBA00023170"/>
    </source>
</evidence>
<dbReference type="EMBL" id="HBUF01078492">
    <property type="protein sequence ID" value="CAG6632065.1"/>
    <property type="molecule type" value="Transcribed_RNA"/>
</dbReference>
<feature type="transmembrane region" description="Helical" evidence="8">
    <location>
        <begin position="12"/>
        <end position="31"/>
    </location>
</feature>
<evidence type="ECO:0000256" key="8">
    <source>
        <dbReference type="SAM" id="Phobius"/>
    </source>
</evidence>
<dbReference type="GO" id="GO:0050916">
    <property type="term" value="P:sensory perception of sweet taste"/>
    <property type="evidence" value="ECO:0007669"/>
    <property type="project" value="UniProtKB-ARBA"/>
</dbReference>
<accession>A0A8D8QIU6</accession>
<keyword evidence="4 8" id="KW-0812">Transmembrane</keyword>
<dbReference type="EMBL" id="HBUF01078493">
    <property type="protein sequence ID" value="CAG6632067.1"/>
    <property type="molecule type" value="Transcribed_RNA"/>
</dbReference>
<evidence type="ECO:0000256" key="1">
    <source>
        <dbReference type="ARBA" id="ARBA00004651"/>
    </source>
</evidence>
<sequence>MVELMFFVNSLLIYSLFIQLSTKWTFLMKAWQKVEWDMRAYGYPPDFAKRCIWITSVIMLLAIVEHVFFIITRIAEAALCADKISLLEAYFLNVYIQIFYVVPYSLPLAIILAMFNFILTCAWNFMDLLIIILSHALAIRFQQVNQRLLSLKGKVLPSTVWRHLRETYNELSYLTKLVDQILSPIVLLSFANNLYFISLQLFNSLKPMHSVWEAIYFVYSFAYLLLRICAVSLYAASINDASKECTGVLFSIPSESYCVEVSRYLNYT</sequence>
<dbReference type="AlphaFoldDB" id="A0A8D8QIU6"/>
<evidence type="ECO:0000256" key="6">
    <source>
        <dbReference type="ARBA" id="ARBA00023136"/>
    </source>
</evidence>
<dbReference type="GO" id="GO:0005886">
    <property type="term" value="C:plasma membrane"/>
    <property type="evidence" value="ECO:0007669"/>
    <property type="project" value="UniProtKB-SubCell"/>
</dbReference>
<comment type="similarity">
    <text evidence="2">Belongs to the insect chemoreceptor superfamily. Gustatory receptor (GR) family. Gr5a subfamily.</text>
</comment>